<keyword evidence="1" id="KW-0732">Signal</keyword>
<reference evidence="3" key="1">
    <citation type="submission" date="2020-08" db="EMBL/GenBank/DDBJ databases">
        <authorList>
            <person name="Cejkova D."/>
            <person name="Kubasova T."/>
            <person name="Jahodarova E."/>
            <person name="Rychlik I."/>
        </authorList>
    </citation>
    <scope>NUCLEOTIDE SEQUENCE</scope>
    <source>
        <strain evidence="3">An824</strain>
    </source>
</reference>
<dbReference type="RefSeq" id="WP_205105769.1">
    <property type="nucleotide sequence ID" value="NZ_JACJJG010000109.1"/>
</dbReference>
<feature type="domain" description="TonB C-terminal" evidence="2">
    <location>
        <begin position="100"/>
        <end position="153"/>
    </location>
</feature>
<keyword evidence="4" id="KW-1185">Reference proteome</keyword>
<organism evidence="3 4">
    <name type="scientific">Marseilla massiliensis</name>
    <dbReference type="NCBI Taxonomy" id="1841864"/>
    <lineage>
        <taxon>Bacteria</taxon>
        <taxon>Pseudomonadati</taxon>
        <taxon>Bacteroidota</taxon>
        <taxon>Bacteroidia</taxon>
        <taxon>Bacteroidales</taxon>
        <taxon>Prevotellaceae</taxon>
        <taxon>Marseilla</taxon>
    </lineage>
</organism>
<dbReference type="GO" id="GO:0031992">
    <property type="term" value="F:energy transducer activity"/>
    <property type="evidence" value="ECO:0007669"/>
    <property type="project" value="TreeGrafter"/>
</dbReference>
<proteinExistence type="predicted"/>
<protein>
    <submittedName>
        <fullName evidence="3">Energy transducer TonB</fullName>
    </submittedName>
</protein>
<dbReference type="Proteomes" id="UP000706891">
    <property type="component" value="Unassembled WGS sequence"/>
</dbReference>
<dbReference type="SUPFAM" id="SSF74653">
    <property type="entry name" value="TolA/TonB C-terminal domain"/>
    <property type="match status" value="2"/>
</dbReference>
<feature type="domain" description="TonB C-terminal" evidence="2">
    <location>
        <begin position="196"/>
        <end position="261"/>
    </location>
</feature>
<feature type="chain" id="PRO_5037557101" evidence="1">
    <location>
        <begin position="29"/>
        <end position="264"/>
    </location>
</feature>
<dbReference type="Pfam" id="PF03544">
    <property type="entry name" value="TonB_C"/>
    <property type="match status" value="2"/>
</dbReference>
<dbReference type="PANTHER" id="PTHR33446">
    <property type="entry name" value="PROTEIN TONB-RELATED"/>
    <property type="match status" value="1"/>
</dbReference>
<evidence type="ECO:0000256" key="1">
    <source>
        <dbReference type="SAM" id="SignalP"/>
    </source>
</evidence>
<reference evidence="3" key="2">
    <citation type="journal article" date="2021" name="Sci. Rep.">
        <title>The distribution of antibiotic resistance genes in chicken gut microbiota commensals.</title>
        <authorList>
            <person name="Juricova H."/>
            <person name="Matiasovicova J."/>
            <person name="Kubasova T."/>
            <person name="Cejkova D."/>
            <person name="Rychlik I."/>
        </authorList>
    </citation>
    <scope>NUCLEOTIDE SEQUENCE</scope>
    <source>
        <strain evidence="3">An824</strain>
    </source>
</reference>
<dbReference type="AlphaFoldDB" id="A0A939B6V3"/>
<comment type="caution">
    <text evidence="3">The sequence shown here is derived from an EMBL/GenBank/DDBJ whole genome shotgun (WGS) entry which is preliminary data.</text>
</comment>
<dbReference type="EMBL" id="JACJJG010000109">
    <property type="protein sequence ID" value="MBM6674664.1"/>
    <property type="molecule type" value="Genomic_DNA"/>
</dbReference>
<evidence type="ECO:0000313" key="4">
    <source>
        <dbReference type="Proteomes" id="UP000706891"/>
    </source>
</evidence>
<dbReference type="InterPro" id="IPR037682">
    <property type="entry name" value="TonB_C"/>
</dbReference>
<dbReference type="Gene3D" id="3.30.1150.10">
    <property type="match status" value="2"/>
</dbReference>
<name>A0A939B6V3_9BACT</name>
<dbReference type="PANTHER" id="PTHR33446:SF2">
    <property type="entry name" value="PROTEIN TONB"/>
    <property type="match status" value="1"/>
</dbReference>
<feature type="signal peptide" evidence="1">
    <location>
        <begin position="1"/>
        <end position="28"/>
    </location>
</feature>
<gene>
    <name evidence="3" type="ORF">H6A34_12360</name>
</gene>
<evidence type="ECO:0000259" key="2">
    <source>
        <dbReference type="Pfam" id="PF03544"/>
    </source>
</evidence>
<dbReference type="GO" id="GO:0055085">
    <property type="term" value="P:transmembrane transport"/>
    <property type="evidence" value="ECO:0007669"/>
    <property type="project" value="InterPro"/>
</dbReference>
<dbReference type="GO" id="GO:0098797">
    <property type="term" value="C:plasma membrane protein complex"/>
    <property type="evidence" value="ECO:0007669"/>
    <property type="project" value="TreeGrafter"/>
</dbReference>
<evidence type="ECO:0000313" key="3">
    <source>
        <dbReference type="EMBL" id="MBM6674664.1"/>
    </source>
</evidence>
<accession>A0A939B6V3</accession>
<sequence length="264" mass="28887">MKTISFRLGVFASKIVLVALVLCSGAIATCNASSSGTCRAAQPAANGIAYGDDSSERIVPLKEVDVKPEFPGGRKAMSEYAKKHFAGDSIKDKAKCPFYVHVRFVVEKDGSVTGARLVENYSEKIENAVLGMLMSMPRWTPGQKDGEVVRTGYGTWVGVPEYIADSYTKPEFVGGVELLLKYLAVELKKYDISQYRGKPVRVLARFVVDTDGSIDDVEIVKPGRKLMNDAVVAVLKGMPKWKPGTIDGKPVRVRYTLPVRFGKD</sequence>
<dbReference type="InterPro" id="IPR051045">
    <property type="entry name" value="TonB-dependent_transducer"/>
</dbReference>